<proteinExistence type="inferred from homology"/>
<evidence type="ECO:0000256" key="4">
    <source>
        <dbReference type="ARBA" id="ARBA00022525"/>
    </source>
</evidence>
<feature type="chain" id="PRO_5040542739" description="Hydrophobin" evidence="6">
    <location>
        <begin position="21"/>
        <end position="107"/>
    </location>
</feature>
<feature type="signal peptide" evidence="6">
    <location>
        <begin position="1"/>
        <end position="20"/>
    </location>
</feature>
<reference evidence="7" key="1">
    <citation type="submission" date="2020-11" db="EMBL/GenBank/DDBJ databases">
        <authorList>
            <consortium name="DOE Joint Genome Institute"/>
            <person name="Ahrendt S."/>
            <person name="Riley R."/>
            <person name="Andreopoulos W."/>
            <person name="Labutti K."/>
            <person name="Pangilinan J."/>
            <person name="Ruiz-Duenas F.J."/>
            <person name="Barrasa J.M."/>
            <person name="Sanchez-Garcia M."/>
            <person name="Camarero S."/>
            <person name="Miyauchi S."/>
            <person name="Serrano A."/>
            <person name="Linde D."/>
            <person name="Babiker R."/>
            <person name="Drula E."/>
            <person name="Ayuso-Fernandez I."/>
            <person name="Pacheco R."/>
            <person name="Padilla G."/>
            <person name="Ferreira P."/>
            <person name="Barriuso J."/>
            <person name="Kellner H."/>
            <person name="Castanera R."/>
            <person name="Alfaro M."/>
            <person name="Ramirez L."/>
            <person name="Pisabarro A.G."/>
            <person name="Kuo A."/>
            <person name="Tritt A."/>
            <person name="Lipzen A."/>
            <person name="He G."/>
            <person name="Yan M."/>
            <person name="Ng V."/>
            <person name="Cullen D."/>
            <person name="Martin F."/>
            <person name="Rosso M.-N."/>
            <person name="Henrissat B."/>
            <person name="Hibbett D."/>
            <person name="Martinez A.T."/>
            <person name="Grigoriev I.V."/>
        </authorList>
    </citation>
    <scope>NUCLEOTIDE SEQUENCE</scope>
    <source>
        <strain evidence="7">CIRM-BRFM 674</strain>
    </source>
</reference>
<evidence type="ECO:0000256" key="2">
    <source>
        <dbReference type="ARBA" id="ARBA00010446"/>
    </source>
</evidence>
<dbReference type="Pfam" id="PF01185">
    <property type="entry name" value="Hydrophobin"/>
    <property type="match status" value="1"/>
</dbReference>
<dbReference type="Proteomes" id="UP000807469">
    <property type="component" value="Unassembled WGS sequence"/>
</dbReference>
<organism evidence="7 8">
    <name type="scientific">Pholiota conissans</name>
    <dbReference type="NCBI Taxonomy" id="109636"/>
    <lineage>
        <taxon>Eukaryota</taxon>
        <taxon>Fungi</taxon>
        <taxon>Dikarya</taxon>
        <taxon>Basidiomycota</taxon>
        <taxon>Agaricomycotina</taxon>
        <taxon>Agaricomycetes</taxon>
        <taxon>Agaricomycetidae</taxon>
        <taxon>Agaricales</taxon>
        <taxon>Agaricineae</taxon>
        <taxon>Strophariaceae</taxon>
        <taxon>Pholiota</taxon>
    </lineage>
</organism>
<dbReference type="GO" id="GO:0009277">
    <property type="term" value="C:fungal-type cell wall"/>
    <property type="evidence" value="ECO:0007669"/>
    <property type="project" value="InterPro"/>
</dbReference>
<dbReference type="SMART" id="SM00075">
    <property type="entry name" value="HYDRO"/>
    <property type="match status" value="1"/>
</dbReference>
<keyword evidence="3 6" id="KW-0134">Cell wall</keyword>
<dbReference type="CDD" id="cd23507">
    <property type="entry name" value="hydrophobin_I"/>
    <property type="match status" value="1"/>
</dbReference>
<protein>
    <recommendedName>
        <fullName evidence="6">Hydrophobin</fullName>
    </recommendedName>
</protein>
<evidence type="ECO:0000256" key="3">
    <source>
        <dbReference type="ARBA" id="ARBA00022512"/>
    </source>
</evidence>
<gene>
    <name evidence="7" type="ORF">BDN70DRAFT_56843</name>
</gene>
<accession>A0A9P5ZCV7</accession>
<comment type="subcellular location">
    <subcellularLocation>
        <location evidence="1 6">Secreted</location>
        <location evidence="1 6">Cell wall</location>
    </subcellularLocation>
</comment>
<keyword evidence="4 6" id="KW-0964">Secreted</keyword>
<evidence type="ECO:0000313" key="7">
    <source>
        <dbReference type="EMBL" id="KAF9484813.1"/>
    </source>
</evidence>
<comment type="caution">
    <text evidence="7">The sequence shown here is derived from an EMBL/GenBank/DDBJ whole genome shotgun (WGS) entry which is preliminary data.</text>
</comment>
<evidence type="ECO:0000256" key="6">
    <source>
        <dbReference type="RuleBase" id="RU365009"/>
    </source>
</evidence>
<comment type="similarity">
    <text evidence="2 6">Belongs to the fungal hydrophobin family.</text>
</comment>
<keyword evidence="6" id="KW-0732">Signal</keyword>
<keyword evidence="5 6" id="KW-1015">Disulfide bond</keyword>
<dbReference type="InterPro" id="IPR001338">
    <property type="entry name" value="Class_I_Hydrophobin"/>
</dbReference>
<name>A0A9P5ZCV7_9AGAR</name>
<evidence type="ECO:0000313" key="8">
    <source>
        <dbReference type="Proteomes" id="UP000807469"/>
    </source>
</evidence>
<dbReference type="EMBL" id="MU155140">
    <property type="protein sequence ID" value="KAF9484813.1"/>
    <property type="molecule type" value="Genomic_DNA"/>
</dbReference>
<sequence length="107" mass="10594">MQVAFVTLALACLAVDNATANGGSKCNTGSVQCCNSVQDARSAAASKILGQLNIPVQSVTGQVGITCTPVTAIGVGSNGCSQQTVCCSKNNYNGVVALGCTPVNVNA</sequence>
<dbReference type="OrthoDB" id="4225815at2759"/>
<evidence type="ECO:0000256" key="5">
    <source>
        <dbReference type="ARBA" id="ARBA00023157"/>
    </source>
</evidence>
<evidence type="ECO:0000256" key="1">
    <source>
        <dbReference type="ARBA" id="ARBA00004191"/>
    </source>
</evidence>
<keyword evidence="8" id="KW-1185">Reference proteome</keyword>
<dbReference type="GO" id="GO:0005199">
    <property type="term" value="F:structural constituent of cell wall"/>
    <property type="evidence" value="ECO:0007669"/>
    <property type="project" value="InterPro"/>
</dbReference>
<dbReference type="AlphaFoldDB" id="A0A9P5ZCV7"/>